<protein>
    <submittedName>
        <fullName evidence="2">Uncharacterized protein</fullName>
    </submittedName>
</protein>
<feature type="compositionally biased region" description="Acidic residues" evidence="1">
    <location>
        <begin position="28"/>
        <end position="38"/>
    </location>
</feature>
<evidence type="ECO:0000313" key="3">
    <source>
        <dbReference type="Proteomes" id="UP001567538"/>
    </source>
</evidence>
<dbReference type="EMBL" id="JBEAFC010000001">
    <property type="protein sequence ID" value="KAL1569537.1"/>
    <property type="molecule type" value="Genomic_DNA"/>
</dbReference>
<evidence type="ECO:0000256" key="1">
    <source>
        <dbReference type="SAM" id="MobiDB-lite"/>
    </source>
</evidence>
<dbReference type="Proteomes" id="UP001567538">
    <property type="component" value="Unassembled WGS sequence"/>
</dbReference>
<feature type="region of interest" description="Disordered" evidence="1">
    <location>
        <begin position="1"/>
        <end position="44"/>
    </location>
</feature>
<accession>A0ABD1IMK3</accession>
<gene>
    <name evidence="2" type="ORF">AAHA92_01005</name>
</gene>
<evidence type="ECO:0000313" key="2">
    <source>
        <dbReference type="EMBL" id="KAL1569537.1"/>
    </source>
</evidence>
<dbReference type="AlphaFoldDB" id="A0ABD1IMK3"/>
<reference evidence="2 3" key="1">
    <citation type="submission" date="2024-06" db="EMBL/GenBank/DDBJ databases">
        <title>A chromosome level genome sequence of Diviner's sage (Salvia divinorum).</title>
        <authorList>
            <person name="Ford S.A."/>
            <person name="Ro D.-K."/>
            <person name="Ness R.W."/>
            <person name="Phillips M.A."/>
        </authorList>
    </citation>
    <scope>NUCLEOTIDE SEQUENCE [LARGE SCALE GENOMIC DNA]</scope>
    <source>
        <strain evidence="2">SAF-2024a</strain>
        <tissue evidence="2">Leaf</tissue>
    </source>
</reference>
<organism evidence="2 3">
    <name type="scientific">Salvia divinorum</name>
    <name type="common">Maria pastora</name>
    <name type="synonym">Diviner's sage</name>
    <dbReference type="NCBI Taxonomy" id="28513"/>
    <lineage>
        <taxon>Eukaryota</taxon>
        <taxon>Viridiplantae</taxon>
        <taxon>Streptophyta</taxon>
        <taxon>Embryophyta</taxon>
        <taxon>Tracheophyta</taxon>
        <taxon>Spermatophyta</taxon>
        <taxon>Magnoliopsida</taxon>
        <taxon>eudicotyledons</taxon>
        <taxon>Gunneridae</taxon>
        <taxon>Pentapetalae</taxon>
        <taxon>asterids</taxon>
        <taxon>lamiids</taxon>
        <taxon>Lamiales</taxon>
        <taxon>Lamiaceae</taxon>
        <taxon>Nepetoideae</taxon>
        <taxon>Mentheae</taxon>
        <taxon>Salviinae</taxon>
        <taxon>Salvia</taxon>
        <taxon>Salvia subgen. Calosphace</taxon>
    </lineage>
</organism>
<name>A0ABD1IMK3_SALDI</name>
<proteinExistence type="predicted"/>
<comment type="caution">
    <text evidence="2">The sequence shown here is derived from an EMBL/GenBank/DDBJ whole genome shotgun (WGS) entry which is preliminary data.</text>
</comment>
<sequence length="70" mass="7874">MPDPKAVVNDGLEDHRRAETDEFGGSGDDSETDEQQLEETDKGKLKEVASLSNDLGKFRFQLQLFYPTKV</sequence>
<keyword evidence="3" id="KW-1185">Reference proteome</keyword>